<dbReference type="PANTHER" id="PTHR30469:SF20">
    <property type="entry name" value="EFFLUX RND TRANSPORTER PERIPLASMIC ADAPTOR SUBUNIT"/>
    <property type="match status" value="1"/>
</dbReference>
<dbReference type="Gene3D" id="1.10.287.470">
    <property type="entry name" value="Helix hairpin bin"/>
    <property type="match status" value="1"/>
</dbReference>
<dbReference type="Gene3D" id="2.40.420.20">
    <property type="match status" value="1"/>
</dbReference>
<dbReference type="Gene3D" id="2.40.50.100">
    <property type="match status" value="1"/>
</dbReference>
<dbReference type="Pfam" id="PF25967">
    <property type="entry name" value="RND-MFP_C"/>
    <property type="match status" value="1"/>
</dbReference>
<evidence type="ECO:0000259" key="3">
    <source>
        <dbReference type="Pfam" id="PF25967"/>
    </source>
</evidence>
<gene>
    <name evidence="4" type="ORF">H6D15_09895</name>
</gene>
<evidence type="ECO:0000256" key="1">
    <source>
        <dbReference type="ARBA" id="ARBA00009477"/>
    </source>
</evidence>
<keyword evidence="2" id="KW-0732">Signal</keyword>
<dbReference type="RefSeq" id="WP_204972138.1">
    <property type="nucleotide sequence ID" value="NZ_JAAZTS010000014.1"/>
</dbReference>
<dbReference type="GO" id="GO:0015562">
    <property type="term" value="F:efflux transmembrane transporter activity"/>
    <property type="evidence" value="ECO:0007669"/>
    <property type="project" value="TreeGrafter"/>
</dbReference>
<feature type="domain" description="Multidrug resistance protein MdtA-like C-terminal permuted SH3" evidence="3">
    <location>
        <begin position="280"/>
        <end position="334"/>
    </location>
</feature>
<dbReference type="Proteomes" id="UP000698924">
    <property type="component" value="Unassembled WGS sequence"/>
</dbReference>
<sequence length="360" mass="39383">MKQNLFGNAFFMVCLSALLAACGKQEQPVRPQPVVRVARAETITSEAARSYTFISEPVRVTQLAFRVGGPVDNFTVQAGQFFRQGQPIAAIDRRDFLIRRDRAEALCRQAEADYRRTANLYEKNSVSATAYEKARADYARARADFDMAVNELDDMRLLAPFDGFVQQTHIERHQEVKPSQAVVTFIDLSQVKVEVYVPEDMAVALRGGVPDSLVHVHFDRLPGRVFTPSATYLTQTAADNNLSYCLTALLDNSDNSLLGGMAGNLSVSLPSTSTYVSSLAIPQAAVCQDDRSDAYVWTVDADGHVSKSLVTLGRLLKGSKIEVISGLVEGQTVALTRLAFLSEGQTVQVEGLTIEKGGRP</sequence>
<keyword evidence="5" id="KW-1185">Reference proteome</keyword>
<dbReference type="InterPro" id="IPR006143">
    <property type="entry name" value="RND_pump_MFP"/>
</dbReference>
<dbReference type="SUPFAM" id="SSF111369">
    <property type="entry name" value="HlyD-like secretion proteins"/>
    <property type="match status" value="1"/>
</dbReference>
<dbReference type="AlphaFoldDB" id="A0AA40ZU37"/>
<accession>A0AA40ZU37</accession>
<dbReference type="InterPro" id="IPR058627">
    <property type="entry name" value="MdtA-like_C"/>
</dbReference>
<protein>
    <submittedName>
        <fullName evidence="4">Efflux RND transporter periplasmic adaptor subunit</fullName>
    </submittedName>
</protein>
<dbReference type="EMBL" id="JACJMO010000014">
    <property type="protein sequence ID" value="MBM6857905.1"/>
    <property type="molecule type" value="Genomic_DNA"/>
</dbReference>
<evidence type="ECO:0000313" key="4">
    <source>
        <dbReference type="EMBL" id="MBM6857905.1"/>
    </source>
</evidence>
<dbReference type="NCBIfam" id="TIGR01730">
    <property type="entry name" value="RND_mfp"/>
    <property type="match status" value="1"/>
</dbReference>
<feature type="chain" id="PRO_5041433772" evidence="2">
    <location>
        <begin position="21"/>
        <end position="360"/>
    </location>
</feature>
<evidence type="ECO:0000313" key="5">
    <source>
        <dbReference type="Proteomes" id="UP000698924"/>
    </source>
</evidence>
<dbReference type="GO" id="GO:1990281">
    <property type="term" value="C:efflux pump complex"/>
    <property type="evidence" value="ECO:0007669"/>
    <property type="project" value="TreeGrafter"/>
</dbReference>
<organism evidence="4 5">
    <name type="scientific">Caecibacteroides pullorum</name>
    <dbReference type="NCBI Taxonomy" id="2725562"/>
    <lineage>
        <taxon>Bacteria</taxon>
        <taxon>Pseudomonadati</taxon>
        <taxon>Bacteroidota</taxon>
        <taxon>Bacteroidia</taxon>
        <taxon>Bacteroidales</taxon>
        <taxon>Bacteroidaceae</taxon>
        <taxon>Caecibacteroides</taxon>
    </lineage>
</organism>
<comment type="similarity">
    <text evidence="1">Belongs to the membrane fusion protein (MFP) (TC 8.A.1) family.</text>
</comment>
<comment type="caution">
    <text evidence="4">The sequence shown here is derived from an EMBL/GenBank/DDBJ whole genome shotgun (WGS) entry which is preliminary data.</text>
</comment>
<proteinExistence type="inferred from homology"/>
<dbReference type="PROSITE" id="PS51257">
    <property type="entry name" value="PROKAR_LIPOPROTEIN"/>
    <property type="match status" value="1"/>
</dbReference>
<reference evidence="4 5" key="1">
    <citation type="journal article" date="2021" name="Sci. Rep.">
        <title>The distribution of antibiotic resistance genes in chicken gut microbiota commensals.</title>
        <authorList>
            <person name="Juricova H."/>
            <person name="Matiasovicova J."/>
            <person name="Kubasova T."/>
            <person name="Cejkova D."/>
            <person name="Rychlik I."/>
        </authorList>
    </citation>
    <scope>NUCLEOTIDE SEQUENCE [LARGE SCALE GENOMIC DNA]</scope>
    <source>
        <strain evidence="4 5">An421</strain>
    </source>
</reference>
<feature type="signal peptide" evidence="2">
    <location>
        <begin position="1"/>
        <end position="20"/>
    </location>
</feature>
<name>A0AA40ZU37_9BACT</name>
<dbReference type="PANTHER" id="PTHR30469">
    <property type="entry name" value="MULTIDRUG RESISTANCE PROTEIN MDTA"/>
    <property type="match status" value="1"/>
</dbReference>
<evidence type="ECO:0000256" key="2">
    <source>
        <dbReference type="SAM" id="SignalP"/>
    </source>
</evidence>